<name>A0A221MGH9_9BACI</name>
<dbReference type="CDD" id="cd00019">
    <property type="entry name" value="AP2Ec"/>
    <property type="match status" value="1"/>
</dbReference>
<dbReference type="NCBIfam" id="TIGR00542">
    <property type="entry name" value="hxl6Piso_put"/>
    <property type="match status" value="1"/>
</dbReference>
<dbReference type="PANTHER" id="PTHR43489">
    <property type="entry name" value="ISOMERASE"/>
    <property type="match status" value="1"/>
</dbReference>
<evidence type="ECO:0000256" key="1">
    <source>
        <dbReference type="ARBA" id="ARBA00023235"/>
    </source>
</evidence>
<dbReference type="GO" id="GO:0019852">
    <property type="term" value="P:L-ascorbic acid metabolic process"/>
    <property type="evidence" value="ECO:0007669"/>
    <property type="project" value="TreeGrafter"/>
</dbReference>
<dbReference type="NCBIfam" id="NF009688">
    <property type="entry name" value="PRK13209.1"/>
    <property type="match status" value="1"/>
</dbReference>
<evidence type="ECO:0000313" key="4">
    <source>
        <dbReference type="EMBL" id="ASN06699.1"/>
    </source>
</evidence>
<dbReference type="InterPro" id="IPR050417">
    <property type="entry name" value="Sugar_Epim/Isomerase"/>
</dbReference>
<dbReference type="InterPro" id="IPR001719">
    <property type="entry name" value="AP_endonuc_2"/>
</dbReference>
<keyword evidence="1" id="KW-0413">Isomerase</keyword>
<organism evidence="4 5">
    <name type="scientific">Virgibacillus necropolis</name>
    <dbReference type="NCBI Taxonomy" id="163877"/>
    <lineage>
        <taxon>Bacteria</taxon>
        <taxon>Bacillati</taxon>
        <taxon>Bacillota</taxon>
        <taxon>Bacilli</taxon>
        <taxon>Bacillales</taxon>
        <taxon>Bacillaceae</taxon>
        <taxon>Virgibacillus</taxon>
    </lineage>
</organism>
<dbReference type="NCBIfam" id="NF009689">
    <property type="entry name" value="PRK13210.1"/>
    <property type="match status" value="1"/>
</dbReference>
<dbReference type="GO" id="GO:0006281">
    <property type="term" value="P:DNA repair"/>
    <property type="evidence" value="ECO:0007669"/>
    <property type="project" value="InterPro"/>
</dbReference>
<sequence length="298" mass="34314">MNPIGIYEKALPDKMNWHEKLEQAKEIGFDFVEMSIDEQDERLARLDWSKEERQDFVYSLKKTKMRVPSICLSGHRRFPLGSNHANVRNKALDIMKKAIDLADDIGVRVIQLAGYDVYYEERNEQTRSYFIENLRKSCEWAAEKQITLAIEIMDDPFINSISKYLEISEKINSPWLYVYPDLGNISAWANDVPQELKKGRNHIAGIHLKDTIPVTGNQKGKFKEVPFGEGCVNFVASMKALREINYTGPFLIEMWSGKSESYVSEINSAIDYLKPLLKKGGYNYDQKFKSNKGISFSS</sequence>
<dbReference type="GO" id="GO:0016861">
    <property type="term" value="F:intramolecular oxidoreductase activity, interconverting aldoses and ketoses"/>
    <property type="evidence" value="ECO:0007669"/>
    <property type="project" value="InterPro"/>
</dbReference>
<dbReference type="OrthoDB" id="3185623at2"/>
<dbReference type="Pfam" id="PF01261">
    <property type="entry name" value="AP_endonuc_2"/>
    <property type="match status" value="1"/>
</dbReference>
<dbReference type="GO" id="GO:0034015">
    <property type="term" value="F:L-ribulose-5-phosphate 3-epimerase activity"/>
    <property type="evidence" value="ECO:0007669"/>
    <property type="project" value="TreeGrafter"/>
</dbReference>
<gene>
    <name evidence="4" type="ORF">CFK40_17595</name>
</gene>
<dbReference type="GO" id="GO:0008270">
    <property type="term" value="F:zinc ion binding"/>
    <property type="evidence" value="ECO:0007669"/>
    <property type="project" value="InterPro"/>
</dbReference>
<keyword evidence="5" id="KW-1185">Reference proteome</keyword>
<protein>
    <recommendedName>
        <fullName evidence="2">L-ribulose-5-phosphate 3-epimerase</fullName>
    </recommendedName>
</protein>
<dbReference type="GO" id="GO:0003677">
    <property type="term" value="F:DNA binding"/>
    <property type="evidence" value="ECO:0007669"/>
    <property type="project" value="InterPro"/>
</dbReference>
<dbReference type="RefSeq" id="WP_089533695.1">
    <property type="nucleotide sequence ID" value="NZ_CP022437.1"/>
</dbReference>
<feature type="domain" description="Xylose isomerase-like TIM barrel" evidence="3">
    <location>
        <begin position="21"/>
        <end position="273"/>
    </location>
</feature>
<dbReference type="PANTHER" id="PTHR43489:SF1">
    <property type="entry name" value="L-RIBULOSE-5-PHOSPHATE 3-EPIMERASE SGBU-RELATED"/>
    <property type="match status" value="1"/>
</dbReference>
<dbReference type="InterPro" id="IPR036237">
    <property type="entry name" value="Xyl_isomerase-like_sf"/>
</dbReference>
<dbReference type="EMBL" id="CP022437">
    <property type="protein sequence ID" value="ASN06699.1"/>
    <property type="molecule type" value="Genomic_DNA"/>
</dbReference>
<dbReference type="SUPFAM" id="SSF51658">
    <property type="entry name" value="Xylose isomerase-like"/>
    <property type="match status" value="1"/>
</dbReference>
<dbReference type="Gene3D" id="3.20.20.150">
    <property type="entry name" value="Divalent-metal-dependent TIM barrel enzymes"/>
    <property type="match status" value="1"/>
</dbReference>
<accession>A0A221MGH9</accession>
<dbReference type="AlphaFoldDB" id="A0A221MGH9"/>
<proteinExistence type="predicted"/>
<dbReference type="InterPro" id="IPR004560">
    <property type="entry name" value="L-Ru-5P_3-Epase"/>
</dbReference>
<evidence type="ECO:0000256" key="2">
    <source>
        <dbReference type="NCBIfam" id="TIGR00542"/>
    </source>
</evidence>
<reference evidence="4 5" key="1">
    <citation type="journal article" date="2003" name="Int. J. Syst. Evol. Microbiol.">
        <title>Virgibacillus carmonensis sp. nov., Virgibacillus necropolis sp. nov. and Virgibacillus picturae sp. nov., three novel species isolated from deteriorated mural paintings, transfer of the species of the genus salibacillus to Virgibacillus, as Virgibacillus marismortui comb. nov. and Virgibacillus salexigens comb. nov., and emended description of the genus Virgibacillus.</title>
        <authorList>
            <person name="Heyrman J."/>
            <person name="Logan N.A."/>
            <person name="Busse H.J."/>
            <person name="Balcaen A."/>
            <person name="Lebbe L."/>
            <person name="Rodriguez-Diaz M."/>
            <person name="Swings J."/>
            <person name="De Vos P."/>
        </authorList>
    </citation>
    <scope>NUCLEOTIDE SEQUENCE [LARGE SCALE GENOMIC DNA]</scope>
    <source>
        <strain evidence="4 5">LMG 19488</strain>
    </source>
</reference>
<evidence type="ECO:0000259" key="3">
    <source>
        <dbReference type="Pfam" id="PF01261"/>
    </source>
</evidence>
<evidence type="ECO:0000313" key="5">
    <source>
        <dbReference type="Proteomes" id="UP000204391"/>
    </source>
</evidence>
<dbReference type="InterPro" id="IPR013022">
    <property type="entry name" value="Xyl_isomerase-like_TIM-brl"/>
</dbReference>
<dbReference type="KEGG" id="vne:CFK40_17595"/>
<dbReference type="Proteomes" id="UP000204391">
    <property type="component" value="Chromosome"/>
</dbReference>